<dbReference type="AlphaFoldDB" id="A0A171AW75"/>
<keyword evidence="1" id="KW-0472">Membrane</keyword>
<comment type="caution">
    <text evidence="2">The sequence shown here is derived from an EMBL/GenBank/DDBJ whole genome shotgun (WGS) entry which is preliminary data.</text>
</comment>
<keyword evidence="1" id="KW-1133">Transmembrane helix</keyword>
<reference evidence="3" key="1">
    <citation type="submission" date="2016-04" db="EMBL/GenBank/DDBJ databases">
        <title>Draft genome sequence of Paludibacter jiangxiensis strain NM7.</title>
        <authorList>
            <person name="Qiu Y."/>
            <person name="Matsuura N."/>
            <person name="Ohashi A."/>
            <person name="Tourlousse M.D."/>
            <person name="Sekiguchi Y."/>
        </authorList>
    </citation>
    <scope>NUCLEOTIDE SEQUENCE [LARGE SCALE GENOMIC DNA]</scope>
    <source>
        <strain evidence="3">NM7</strain>
    </source>
</reference>
<gene>
    <name evidence="2" type="ORF">PJIAN_4917</name>
</gene>
<protein>
    <submittedName>
        <fullName evidence="2">Uncharacterized protein</fullName>
    </submittedName>
</protein>
<feature type="transmembrane region" description="Helical" evidence="1">
    <location>
        <begin position="196"/>
        <end position="215"/>
    </location>
</feature>
<accession>A0A171AW75</accession>
<name>A0A171AW75_9BACT</name>
<keyword evidence="1" id="KW-0812">Transmembrane</keyword>
<proteinExistence type="predicted"/>
<sequence>MKTENYKYQIYTVILLLLLSFSTIEGAVYRGDVPGSLLPRFFHSLFSKKSGSLTSFTHPNGASYNFSYLQQGHITTKASKNTDNTGDQTDIWSIRTASKHHFSVTFKGLKTESPQQSHNYVYAIVSTKQEEYLSFTFLASAMTVSLSSSRGGASSESPASSGISPFAKPLDKVNILTYALYDGGADPGGDPEGPPLAVGDGFGILFLLSVLYTLLKRKQFCFHNDDSLASKQDKHHASEVSSIHYFIHKSLHWCFYVFTKTTKHFHVSGKDYALNKKTSRT</sequence>
<dbReference type="RefSeq" id="WP_068706395.1">
    <property type="nucleotide sequence ID" value="NZ_BDCR01000004.1"/>
</dbReference>
<evidence type="ECO:0000313" key="3">
    <source>
        <dbReference type="Proteomes" id="UP000076586"/>
    </source>
</evidence>
<evidence type="ECO:0000256" key="1">
    <source>
        <dbReference type="SAM" id="Phobius"/>
    </source>
</evidence>
<keyword evidence="3" id="KW-1185">Reference proteome</keyword>
<organism evidence="2 3">
    <name type="scientific">Paludibacter jiangxiensis</name>
    <dbReference type="NCBI Taxonomy" id="681398"/>
    <lineage>
        <taxon>Bacteria</taxon>
        <taxon>Pseudomonadati</taxon>
        <taxon>Bacteroidota</taxon>
        <taxon>Bacteroidia</taxon>
        <taxon>Bacteroidales</taxon>
        <taxon>Paludibacteraceae</taxon>
        <taxon>Paludibacter</taxon>
    </lineage>
</organism>
<dbReference type="EMBL" id="BDCR01000004">
    <property type="protein sequence ID" value="GAT64366.1"/>
    <property type="molecule type" value="Genomic_DNA"/>
</dbReference>
<dbReference type="Proteomes" id="UP000076586">
    <property type="component" value="Unassembled WGS sequence"/>
</dbReference>
<reference evidence="3" key="2">
    <citation type="journal article" date="2017" name="Genome Announc.">
        <title>Draft genome sequence of Paludibacter jiangxiensis NM7(T), a propionate-producing fermentative bacterium.</title>
        <authorList>
            <person name="Qiu Y.-L."/>
            <person name="Tourlousse D.M."/>
            <person name="Matsuura N."/>
            <person name="Ohashi A."/>
            <person name="Sekiguchi Y."/>
        </authorList>
    </citation>
    <scope>NUCLEOTIDE SEQUENCE [LARGE SCALE GENOMIC DNA]</scope>
    <source>
        <strain evidence="3">NM7</strain>
    </source>
</reference>
<evidence type="ECO:0000313" key="2">
    <source>
        <dbReference type="EMBL" id="GAT64366.1"/>
    </source>
</evidence>